<dbReference type="EMBL" id="OE179217">
    <property type="protein sequence ID" value="CAD7568079.1"/>
    <property type="molecule type" value="Genomic_DNA"/>
</dbReference>
<organism evidence="2">
    <name type="scientific">Timema californicum</name>
    <name type="common">California timema</name>
    <name type="synonym">Walking stick</name>
    <dbReference type="NCBI Taxonomy" id="61474"/>
    <lineage>
        <taxon>Eukaryota</taxon>
        <taxon>Metazoa</taxon>
        <taxon>Ecdysozoa</taxon>
        <taxon>Arthropoda</taxon>
        <taxon>Hexapoda</taxon>
        <taxon>Insecta</taxon>
        <taxon>Pterygota</taxon>
        <taxon>Neoptera</taxon>
        <taxon>Polyneoptera</taxon>
        <taxon>Phasmatodea</taxon>
        <taxon>Timematodea</taxon>
        <taxon>Timematoidea</taxon>
        <taxon>Timematidae</taxon>
        <taxon>Timema</taxon>
    </lineage>
</organism>
<accession>A0A7R9IW89</accession>
<proteinExistence type="predicted"/>
<keyword evidence="1" id="KW-0732">Signal</keyword>
<dbReference type="AlphaFoldDB" id="A0A7R9IW89"/>
<feature type="signal peptide" evidence="1">
    <location>
        <begin position="1"/>
        <end position="16"/>
    </location>
</feature>
<feature type="chain" id="PRO_5031368459" evidence="1">
    <location>
        <begin position="17"/>
        <end position="150"/>
    </location>
</feature>
<gene>
    <name evidence="2" type="ORF">TCMB3V08_LOCUS854</name>
</gene>
<evidence type="ECO:0000313" key="2">
    <source>
        <dbReference type="EMBL" id="CAD7568079.1"/>
    </source>
</evidence>
<protein>
    <submittedName>
        <fullName evidence="2">(California timema) hypothetical protein</fullName>
    </submittedName>
</protein>
<name>A0A7R9IW89_TIMCA</name>
<sequence length="150" mass="17198">MRFMVVLVCLIFSVLSTIDQYSNFANETLFWMNVQITQPSLQSSLGCLCLCHITDRDDISCRLTNFTHTGDGVFCLTQPPPHLWTNIAQPLHNGTLSHYPFDYGICLCTDYAKALKLRKVELGEVYPHLREGRKLFRTNHPQYTRLGLDS</sequence>
<evidence type="ECO:0000256" key="1">
    <source>
        <dbReference type="SAM" id="SignalP"/>
    </source>
</evidence>
<reference evidence="2" key="1">
    <citation type="submission" date="2020-11" db="EMBL/GenBank/DDBJ databases">
        <authorList>
            <person name="Tran Van P."/>
        </authorList>
    </citation>
    <scope>NUCLEOTIDE SEQUENCE</scope>
</reference>